<proteinExistence type="predicted"/>
<sequence length="129" mass="14474">MEKANPPITQSQMGLLDQSLKGVTAGQIREVASVEKTKEETVKRCIRSSQSPVDRHIPDFQDKQGGVTYKQQSSLETQECTSRLLVKSQRGLMDGFKILQQSKNPFMVLNHYPMRTSFVSSRMPSGPTD</sequence>
<gene>
    <name evidence="2" type="ORF">DCAF_LOCUS11070</name>
</gene>
<keyword evidence="3" id="KW-1185">Reference proteome</keyword>
<evidence type="ECO:0000313" key="2">
    <source>
        <dbReference type="EMBL" id="CAK7336066.1"/>
    </source>
</evidence>
<dbReference type="Proteomes" id="UP001314170">
    <property type="component" value="Unassembled WGS sequence"/>
</dbReference>
<organism evidence="2 3">
    <name type="scientific">Dovyalis caffra</name>
    <dbReference type="NCBI Taxonomy" id="77055"/>
    <lineage>
        <taxon>Eukaryota</taxon>
        <taxon>Viridiplantae</taxon>
        <taxon>Streptophyta</taxon>
        <taxon>Embryophyta</taxon>
        <taxon>Tracheophyta</taxon>
        <taxon>Spermatophyta</taxon>
        <taxon>Magnoliopsida</taxon>
        <taxon>eudicotyledons</taxon>
        <taxon>Gunneridae</taxon>
        <taxon>Pentapetalae</taxon>
        <taxon>rosids</taxon>
        <taxon>fabids</taxon>
        <taxon>Malpighiales</taxon>
        <taxon>Salicaceae</taxon>
        <taxon>Flacourtieae</taxon>
        <taxon>Dovyalis</taxon>
    </lineage>
</organism>
<comment type="caution">
    <text evidence="2">The sequence shown here is derived from an EMBL/GenBank/DDBJ whole genome shotgun (WGS) entry which is preliminary data.</text>
</comment>
<dbReference type="AlphaFoldDB" id="A0AAV1RK16"/>
<feature type="region of interest" description="Disordered" evidence="1">
    <location>
        <begin position="39"/>
        <end position="64"/>
    </location>
</feature>
<dbReference type="EMBL" id="CAWUPB010000994">
    <property type="protein sequence ID" value="CAK7336066.1"/>
    <property type="molecule type" value="Genomic_DNA"/>
</dbReference>
<protein>
    <submittedName>
        <fullName evidence="2">Uncharacterized protein</fullName>
    </submittedName>
</protein>
<reference evidence="2 3" key="1">
    <citation type="submission" date="2024-01" db="EMBL/GenBank/DDBJ databases">
        <authorList>
            <person name="Waweru B."/>
        </authorList>
    </citation>
    <scope>NUCLEOTIDE SEQUENCE [LARGE SCALE GENOMIC DNA]</scope>
</reference>
<evidence type="ECO:0000256" key="1">
    <source>
        <dbReference type="SAM" id="MobiDB-lite"/>
    </source>
</evidence>
<accession>A0AAV1RK16</accession>
<feature type="compositionally biased region" description="Basic and acidic residues" evidence="1">
    <location>
        <begin position="53"/>
        <end position="62"/>
    </location>
</feature>
<name>A0AAV1RK16_9ROSI</name>
<evidence type="ECO:0000313" key="3">
    <source>
        <dbReference type="Proteomes" id="UP001314170"/>
    </source>
</evidence>